<feature type="transmembrane region" description="Helical" evidence="6">
    <location>
        <begin position="244"/>
        <end position="263"/>
    </location>
</feature>
<dbReference type="Gene3D" id="1.20.1250.20">
    <property type="entry name" value="MFS general substrate transporter like domains"/>
    <property type="match status" value="2"/>
</dbReference>
<dbReference type="Pfam" id="PF07690">
    <property type="entry name" value="MFS_1"/>
    <property type="match status" value="1"/>
</dbReference>
<dbReference type="InterPro" id="IPR011701">
    <property type="entry name" value="MFS"/>
</dbReference>
<evidence type="ECO:0000256" key="3">
    <source>
        <dbReference type="ARBA" id="ARBA00022989"/>
    </source>
</evidence>
<evidence type="ECO:0000313" key="9">
    <source>
        <dbReference type="Proteomes" id="UP001501536"/>
    </source>
</evidence>
<dbReference type="PANTHER" id="PTHR23527">
    <property type="entry name" value="BLL3282 PROTEIN"/>
    <property type="match status" value="1"/>
</dbReference>
<feature type="transmembrane region" description="Helical" evidence="6">
    <location>
        <begin position="18"/>
        <end position="40"/>
    </location>
</feature>
<dbReference type="InterPro" id="IPR036259">
    <property type="entry name" value="MFS_trans_sf"/>
</dbReference>
<feature type="compositionally biased region" description="Basic and acidic residues" evidence="5">
    <location>
        <begin position="410"/>
        <end position="423"/>
    </location>
</feature>
<evidence type="ECO:0000256" key="6">
    <source>
        <dbReference type="SAM" id="Phobius"/>
    </source>
</evidence>
<dbReference type="Proteomes" id="UP001501536">
    <property type="component" value="Unassembled WGS sequence"/>
</dbReference>
<evidence type="ECO:0000256" key="4">
    <source>
        <dbReference type="ARBA" id="ARBA00023136"/>
    </source>
</evidence>
<dbReference type="InterPro" id="IPR020846">
    <property type="entry name" value="MFS_dom"/>
</dbReference>
<dbReference type="InterPro" id="IPR052952">
    <property type="entry name" value="MFS-Transporter"/>
</dbReference>
<feature type="transmembrane region" description="Helical" evidence="6">
    <location>
        <begin position="301"/>
        <end position="319"/>
    </location>
</feature>
<feature type="transmembrane region" description="Helical" evidence="6">
    <location>
        <begin position="106"/>
        <end position="128"/>
    </location>
</feature>
<feature type="transmembrane region" description="Helical" evidence="6">
    <location>
        <begin position="340"/>
        <end position="361"/>
    </location>
</feature>
<feature type="region of interest" description="Disordered" evidence="5">
    <location>
        <begin position="392"/>
        <end position="430"/>
    </location>
</feature>
<comment type="subcellular location">
    <subcellularLocation>
        <location evidence="1">Cell membrane</location>
        <topology evidence="1">Multi-pass membrane protein</topology>
    </subcellularLocation>
</comment>
<evidence type="ECO:0000256" key="5">
    <source>
        <dbReference type="SAM" id="MobiDB-lite"/>
    </source>
</evidence>
<reference evidence="9" key="1">
    <citation type="journal article" date="2019" name="Int. J. Syst. Evol. Microbiol.">
        <title>The Global Catalogue of Microorganisms (GCM) 10K type strain sequencing project: providing services to taxonomists for standard genome sequencing and annotation.</title>
        <authorList>
            <consortium name="The Broad Institute Genomics Platform"/>
            <consortium name="The Broad Institute Genome Sequencing Center for Infectious Disease"/>
            <person name="Wu L."/>
            <person name="Ma J."/>
        </authorList>
    </citation>
    <scope>NUCLEOTIDE SEQUENCE [LARGE SCALE GENOMIC DNA]</scope>
    <source>
        <strain evidence="9">JCM 16961</strain>
    </source>
</reference>
<comment type="caution">
    <text evidence="8">The sequence shown here is derived from an EMBL/GenBank/DDBJ whole genome shotgun (WGS) entry which is preliminary data.</text>
</comment>
<evidence type="ECO:0000313" key="8">
    <source>
        <dbReference type="EMBL" id="GAA3700195.1"/>
    </source>
</evidence>
<name>A0ABP7D720_9MICC</name>
<evidence type="ECO:0000256" key="1">
    <source>
        <dbReference type="ARBA" id="ARBA00004651"/>
    </source>
</evidence>
<feature type="transmembrane region" description="Helical" evidence="6">
    <location>
        <begin position="167"/>
        <end position="185"/>
    </location>
</feature>
<proteinExistence type="predicted"/>
<dbReference type="SUPFAM" id="SSF103473">
    <property type="entry name" value="MFS general substrate transporter"/>
    <property type="match status" value="1"/>
</dbReference>
<feature type="transmembrane region" description="Helical" evidence="6">
    <location>
        <begin position="52"/>
        <end position="73"/>
    </location>
</feature>
<keyword evidence="4 6" id="KW-0472">Membrane</keyword>
<feature type="transmembrane region" description="Helical" evidence="6">
    <location>
        <begin position="367"/>
        <end position="386"/>
    </location>
</feature>
<dbReference type="EMBL" id="BAABCJ010000002">
    <property type="protein sequence ID" value="GAA3700195.1"/>
    <property type="molecule type" value="Genomic_DNA"/>
</dbReference>
<accession>A0ABP7D720</accession>
<gene>
    <name evidence="8" type="ORF">GCM10022377_11670</name>
</gene>
<feature type="transmembrane region" description="Helical" evidence="6">
    <location>
        <begin position="140"/>
        <end position="161"/>
    </location>
</feature>
<sequence>MVEKASPPPVWRMPGMPALLLMTGFGFSGFSVLMPTAPLWTLEGGAGTDGAGLVNGVLMLFTVLAQPFVPWALRRFGWGAVLTTGMVLLGAPPLLFALSADLPSVLALSAVRGLGFGILTVSGSTAVAELVEPARRGKAVGAYGLAIALPQVVLLPAAPWIAQNIGFWPVFVLGALPLLSIVPAYRLAGHLGALPDAPDHPADEVQTARRFIPLARPMALLLAATLAGGAFITFAPQMSSNPGATAIGLLLLTFAAAVSRWAFGGLVDRHGARPFILPLVLLTIAGLALGAWAVADPERTVIAALLVAMAAVGISYGGLQNLTLVESFAVVRRRDYGVASAVWNVGFDAGTGLGSVLVGALAAGWSFPSALLACAAFSLVTVPLALMRHRRPAGVDDPSPAEPRSGLHSLVEKDDRQEKDEGTGRAGDPS</sequence>
<dbReference type="PANTHER" id="PTHR23527:SF1">
    <property type="entry name" value="BLL3282 PROTEIN"/>
    <property type="match status" value="1"/>
</dbReference>
<dbReference type="PROSITE" id="PS50850">
    <property type="entry name" value="MFS"/>
    <property type="match status" value="1"/>
</dbReference>
<feature type="domain" description="Major facilitator superfamily (MFS) profile" evidence="7">
    <location>
        <begin position="1"/>
        <end position="393"/>
    </location>
</feature>
<keyword evidence="3 6" id="KW-1133">Transmembrane helix</keyword>
<feature type="transmembrane region" description="Helical" evidence="6">
    <location>
        <begin position="275"/>
        <end position="295"/>
    </location>
</feature>
<feature type="transmembrane region" description="Helical" evidence="6">
    <location>
        <begin position="219"/>
        <end position="238"/>
    </location>
</feature>
<evidence type="ECO:0000256" key="2">
    <source>
        <dbReference type="ARBA" id="ARBA00022692"/>
    </source>
</evidence>
<feature type="transmembrane region" description="Helical" evidence="6">
    <location>
        <begin position="80"/>
        <end position="100"/>
    </location>
</feature>
<organism evidence="8 9">
    <name type="scientific">Zhihengliuella alba</name>
    <dbReference type="NCBI Taxonomy" id="547018"/>
    <lineage>
        <taxon>Bacteria</taxon>
        <taxon>Bacillati</taxon>
        <taxon>Actinomycetota</taxon>
        <taxon>Actinomycetes</taxon>
        <taxon>Micrococcales</taxon>
        <taxon>Micrococcaceae</taxon>
        <taxon>Zhihengliuella</taxon>
    </lineage>
</organism>
<dbReference type="RefSeq" id="WP_344881420.1">
    <property type="nucleotide sequence ID" value="NZ_BAABCJ010000002.1"/>
</dbReference>
<evidence type="ECO:0000259" key="7">
    <source>
        <dbReference type="PROSITE" id="PS50850"/>
    </source>
</evidence>
<protein>
    <submittedName>
        <fullName evidence="8">MFS transporter</fullName>
    </submittedName>
</protein>
<keyword evidence="9" id="KW-1185">Reference proteome</keyword>
<keyword evidence="2 6" id="KW-0812">Transmembrane</keyword>